<dbReference type="AlphaFoldDB" id="A0A6M1S1V2"/>
<protein>
    <submittedName>
        <fullName evidence="2">Uncharacterized protein</fullName>
    </submittedName>
</protein>
<dbReference type="Proteomes" id="UP000477311">
    <property type="component" value="Unassembled WGS sequence"/>
</dbReference>
<sequence>MRLRTFGALALPLLAGGLLGWLARGWIGVREGPQPAPVSIGAQYAEEAAWTGLAPTKPGRVGEILARIRRACEAGVWRRSSAWQWLLGPLTSSELEHLVRSLGPLLHHPAQRELRTFLMELWARKDAEAALRHVWEWPGSGERDRLVVLCCREWLEQNPQSAGEWIRALPASPLRHELVNLAVEVWSRTDPAGALEWCRELPATLRGRSYEVVFEAWGATAPQEAFNYLVALNLPPQQGYQAVSGLWRAWARSSPTDALESARRLQSDVLRHAAWRAVFQSWAELAPRDAAAHAVQLPEGLERNRAVMTLIEFWPESDPKGAMNLLEELPGGTAREEALRLWMPHWAQVEPEAAWEEVNRLPRSAVQMELAGQVLRQWALDDPETALQKAQTLPLGQARTELLTDILTHLARQDPQTAWTRAQQWSVEGERSALYAALARAWTDIDPGRAAEVASRLPAGPVQMEVIPEVAMAYAAVDGRAAREWVAGLPEGPARRLALERLAQQWASLDPRAALEWVLTTSAPAEQRRLVDTVLQEWVRQDSAAAIQWWQQIPDPELRSHFAGPVAHELVYSNPLRALEMAEQVTDMAERKSLFDRLAHVWGRYDLEGALAQVERLRGSEVVGAFLNGLIRGAAESDPARAWSLWQRFGPGGVPAEALTHIFDAWSMQDPATAARHVWEISDPMIRAQVMEQLTAQWTTQSPDKVLSWLQTLPATPERDLALAVHLRQRAVTDPQVAHAWLNAIQDPSLREQLRMELSGRQTGDAGASVAPGGGSGP</sequence>
<accession>A0A6M1S1V2</accession>
<dbReference type="RefSeq" id="WP_205880873.1">
    <property type="nucleotide sequence ID" value="NZ_JAAKYA010000053.1"/>
</dbReference>
<evidence type="ECO:0000313" key="2">
    <source>
        <dbReference type="EMBL" id="NGO39370.1"/>
    </source>
</evidence>
<organism evidence="2 3">
    <name type="scientific">Limisphaera ngatamarikiensis</name>
    <dbReference type="NCBI Taxonomy" id="1324935"/>
    <lineage>
        <taxon>Bacteria</taxon>
        <taxon>Pseudomonadati</taxon>
        <taxon>Verrucomicrobiota</taxon>
        <taxon>Verrucomicrobiia</taxon>
        <taxon>Limisphaerales</taxon>
        <taxon>Limisphaeraceae</taxon>
        <taxon>Limisphaera</taxon>
    </lineage>
</organism>
<name>A0A6M1S1V2_9BACT</name>
<comment type="caution">
    <text evidence="2">The sequence shown here is derived from an EMBL/GenBank/DDBJ whole genome shotgun (WGS) entry which is preliminary data.</text>
</comment>
<feature type="region of interest" description="Disordered" evidence="1">
    <location>
        <begin position="759"/>
        <end position="778"/>
    </location>
</feature>
<gene>
    <name evidence="2" type="ORF">G4L39_08160</name>
</gene>
<keyword evidence="3" id="KW-1185">Reference proteome</keyword>
<evidence type="ECO:0000313" key="3">
    <source>
        <dbReference type="Proteomes" id="UP000477311"/>
    </source>
</evidence>
<proteinExistence type="predicted"/>
<dbReference type="EMBL" id="JAAKYA010000053">
    <property type="protein sequence ID" value="NGO39370.1"/>
    <property type="molecule type" value="Genomic_DNA"/>
</dbReference>
<reference evidence="2 3" key="1">
    <citation type="submission" date="2020-02" db="EMBL/GenBank/DDBJ databases">
        <title>Draft genome sequence of Limisphaera ngatamarikiensis NGM72.4T, a thermophilic Verrucomicrobia grouped in subdivision 3.</title>
        <authorList>
            <person name="Carere C.R."/>
            <person name="Steen J."/>
            <person name="Hugenholtz P."/>
            <person name="Stott M.B."/>
        </authorList>
    </citation>
    <scope>NUCLEOTIDE SEQUENCE [LARGE SCALE GENOMIC DNA]</scope>
    <source>
        <strain evidence="2 3">NGM72.4</strain>
    </source>
</reference>
<evidence type="ECO:0000256" key="1">
    <source>
        <dbReference type="SAM" id="MobiDB-lite"/>
    </source>
</evidence>